<dbReference type="Pfam" id="PF26078">
    <property type="entry name" value="Baseplate_J_M"/>
    <property type="match status" value="1"/>
</dbReference>
<dbReference type="PANTHER" id="PTHR37829">
    <property type="entry name" value="PHAGE-LIKE ELEMENT PBSX PROTEIN XKDT"/>
    <property type="match status" value="1"/>
</dbReference>
<dbReference type="InterPro" id="IPR058531">
    <property type="entry name" value="Baseplate_J_M"/>
</dbReference>
<keyword evidence="4" id="KW-1185">Reference proteome</keyword>
<feature type="domain" description="Baseplate J-like central" evidence="2">
    <location>
        <begin position="133"/>
        <end position="211"/>
    </location>
</feature>
<dbReference type="InterPro" id="IPR006949">
    <property type="entry name" value="Barrel_Baseplate_J-like"/>
</dbReference>
<gene>
    <name evidence="3" type="ORF">GMA8713_05167</name>
</gene>
<dbReference type="InterPro" id="IPR052399">
    <property type="entry name" value="Phage_Baseplate_Assmbl_Protein"/>
</dbReference>
<dbReference type="EMBL" id="FIZY01000164">
    <property type="protein sequence ID" value="CZF87120.1"/>
    <property type="molecule type" value="Genomic_DNA"/>
</dbReference>
<proteinExistence type="predicted"/>
<evidence type="ECO:0000313" key="4">
    <source>
        <dbReference type="Proteomes" id="UP000073601"/>
    </source>
</evidence>
<dbReference type="Proteomes" id="UP000073601">
    <property type="component" value="Unassembled WGS sequence"/>
</dbReference>
<evidence type="ECO:0000259" key="2">
    <source>
        <dbReference type="Pfam" id="PF26078"/>
    </source>
</evidence>
<evidence type="ECO:0000313" key="3">
    <source>
        <dbReference type="EMBL" id="CZF87120.1"/>
    </source>
</evidence>
<reference evidence="4" key="1">
    <citation type="submission" date="2016-02" db="EMBL/GenBank/DDBJ databases">
        <authorList>
            <person name="Rodrigo-Torres Lidia"/>
            <person name="Arahal R.David."/>
        </authorList>
    </citation>
    <scope>NUCLEOTIDE SEQUENCE [LARGE SCALE GENOMIC DNA]</scope>
    <source>
        <strain evidence="4">CECT 8713</strain>
    </source>
</reference>
<accession>A0A128FKN0</accession>
<protein>
    <submittedName>
        <fullName evidence="3">Baseplate J-like protein</fullName>
    </submittedName>
</protein>
<feature type="domain" description="Baseplate protein J-like barrel" evidence="1">
    <location>
        <begin position="32"/>
        <end position="111"/>
    </location>
</feature>
<name>A0A128FKN0_9GAMM</name>
<dbReference type="PANTHER" id="PTHR37829:SF3">
    <property type="entry name" value="PROTEIN JAYE-RELATED"/>
    <property type="match status" value="1"/>
</dbReference>
<dbReference type="AlphaFoldDB" id="A0A128FKN0"/>
<evidence type="ECO:0000259" key="1">
    <source>
        <dbReference type="Pfam" id="PF04865"/>
    </source>
</evidence>
<dbReference type="Pfam" id="PF04865">
    <property type="entry name" value="Baseplate_J"/>
    <property type="match status" value="1"/>
</dbReference>
<organism evidence="3 4">
    <name type="scientific">Grimontia marina</name>
    <dbReference type="NCBI Taxonomy" id="646534"/>
    <lineage>
        <taxon>Bacteria</taxon>
        <taxon>Pseudomonadati</taxon>
        <taxon>Pseudomonadota</taxon>
        <taxon>Gammaproteobacteria</taxon>
        <taxon>Vibrionales</taxon>
        <taxon>Vibrionaceae</taxon>
        <taxon>Grimontia</taxon>
    </lineage>
</organism>
<sequence>MPTAESDDSTIEARAAYEGVPRKLAQNANGSATFSASDNAQLPLDSVLTSGDGTRYRVTESALPTGGELVAEIQAEHAGTSGNLAANDTLTLVNPSPGIGSQATVINMDGGTDIEPISELLARLWFRKQYPPMGGAVHDYMAWATEVPGVTRAWAYDAWQGGSTVGLTFVCDGDADMLPSTTKMDAVREYIYRHKDPATGLEVGRPAGIETIIFKLRLKPVQLTIKLIPDNSDTRAAVIAQLTRLERLLAHPGSSLLLSQVRTAIGTAPGLVDYTTPLDSDITSQSDELITFEVPQWIE</sequence>